<accession>A0A2M9G2I9</accession>
<dbReference type="PANTHER" id="PTHR43133">
    <property type="entry name" value="RNA POLYMERASE ECF-TYPE SIGMA FACTO"/>
    <property type="match status" value="1"/>
</dbReference>
<dbReference type="InterPro" id="IPR053866">
    <property type="entry name" value="PhyR_sigma2"/>
</dbReference>
<evidence type="ECO:0000256" key="2">
    <source>
        <dbReference type="ARBA" id="ARBA00023015"/>
    </source>
</evidence>
<dbReference type="GO" id="GO:0016987">
    <property type="term" value="F:sigma factor activity"/>
    <property type="evidence" value="ECO:0007669"/>
    <property type="project" value="UniProtKB-KW"/>
</dbReference>
<dbReference type="SUPFAM" id="SSF88659">
    <property type="entry name" value="Sigma3 and sigma4 domains of RNA polymerase sigma factors"/>
    <property type="match status" value="1"/>
</dbReference>
<dbReference type="InterPro" id="IPR013249">
    <property type="entry name" value="RNA_pol_sigma70_r4_t2"/>
</dbReference>
<keyword evidence="4" id="KW-0804">Transcription</keyword>
<dbReference type="InterPro" id="IPR013324">
    <property type="entry name" value="RNA_pol_sigma_r3/r4-like"/>
</dbReference>
<evidence type="ECO:0000313" key="8">
    <source>
        <dbReference type="Proteomes" id="UP000229498"/>
    </source>
</evidence>
<sequence>MRWLISREIPHLRRYAFALLGDRSRADDLVQDTLERALRKSSLWSGRGTLRSWLFRLLYRRFLNDRKTFHERRMVPSDEIGAYESPVSGGQEGRVALAEALSGLSLLPREQRAAILLVSLEDFSYDEAARILGVPIGTLRSRLSRGREALRISMESGPAGRKLRRVK</sequence>
<dbReference type="CDD" id="cd06171">
    <property type="entry name" value="Sigma70_r4"/>
    <property type="match status" value="1"/>
</dbReference>
<evidence type="ECO:0000256" key="4">
    <source>
        <dbReference type="ARBA" id="ARBA00023163"/>
    </source>
</evidence>
<comment type="caution">
    <text evidence="7">The sequence shown here is derived from an EMBL/GenBank/DDBJ whole genome shotgun (WGS) entry which is preliminary data.</text>
</comment>
<keyword evidence="8" id="KW-1185">Reference proteome</keyword>
<dbReference type="InterPro" id="IPR036388">
    <property type="entry name" value="WH-like_DNA-bd_sf"/>
</dbReference>
<protein>
    <submittedName>
        <fullName evidence="7">RNA polymerase subunit sigma</fullName>
    </submittedName>
</protein>
<dbReference type="InterPro" id="IPR039425">
    <property type="entry name" value="RNA_pol_sigma-70-like"/>
</dbReference>
<evidence type="ECO:0000256" key="3">
    <source>
        <dbReference type="ARBA" id="ARBA00023082"/>
    </source>
</evidence>
<dbReference type="InterPro" id="IPR013325">
    <property type="entry name" value="RNA_pol_sigma_r2"/>
</dbReference>
<dbReference type="NCBIfam" id="TIGR02937">
    <property type="entry name" value="sigma70-ECF"/>
    <property type="match status" value="1"/>
</dbReference>
<evidence type="ECO:0000256" key="1">
    <source>
        <dbReference type="ARBA" id="ARBA00010641"/>
    </source>
</evidence>
<dbReference type="GO" id="GO:0006352">
    <property type="term" value="P:DNA-templated transcription initiation"/>
    <property type="evidence" value="ECO:0007669"/>
    <property type="project" value="InterPro"/>
</dbReference>
<dbReference type="EMBL" id="PHIG01000031">
    <property type="protein sequence ID" value="PJK29910.1"/>
    <property type="molecule type" value="Genomic_DNA"/>
</dbReference>
<keyword evidence="3" id="KW-0731">Sigma factor</keyword>
<dbReference type="PANTHER" id="PTHR43133:SF25">
    <property type="entry name" value="RNA POLYMERASE SIGMA FACTOR RFAY-RELATED"/>
    <property type="match status" value="1"/>
</dbReference>
<dbReference type="SUPFAM" id="SSF88946">
    <property type="entry name" value="Sigma2 domain of RNA polymerase sigma factors"/>
    <property type="match status" value="1"/>
</dbReference>
<dbReference type="Pfam" id="PF22029">
    <property type="entry name" value="PhyR_sigma2"/>
    <property type="match status" value="1"/>
</dbReference>
<dbReference type="GO" id="GO:0003677">
    <property type="term" value="F:DNA binding"/>
    <property type="evidence" value="ECO:0007669"/>
    <property type="project" value="InterPro"/>
</dbReference>
<dbReference type="Pfam" id="PF08281">
    <property type="entry name" value="Sigma70_r4_2"/>
    <property type="match status" value="1"/>
</dbReference>
<dbReference type="Proteomes" id="UP000229498">
    <property type="component" value="Unassembled WGS sequence"/>
</dbReference>
<feature type="domain" description="RNA polymerase sigma factor 70 region 4 type 2" evidence="5">
    <location>
        <begin position="104"/>
        <end position="150"/>
    </location>
</feature>
<evidence type="ECO:0000259" key="5">
    <source>
        <dbReference type="Pfam" id="PF08281"/>
    </source>
</evidence>
<dbReference type="Gene3D" id="1.10.1740.10">
    <property type="match status" value="1"/>
</dbReference>
<dbReference type="Gene3D" id="1.10.10.10">
    <property type="entry name" value="Winged helix-like DNA-binding domain superfamily/Winged helix DNA-binding domain"/>
    <property type="match status" value="1"/>
</dbReference>
<proteinExistence type="inferred from homology"/>
<dbReference type="OrthoDB" id="9803470at2"/>
<feature type="domain" description="PhyR sigma2" evidence="6">
    <location>
        <begin position="5"/>
        <end position="58"/>
    </location>
</feature>
<comment type="similarity">
    <text evidence="1">Belongs to the sigma-70 factor family. ECF subfamily.</text>
</comment>
<dbReference type="InterPro" id="IPR014284">
    <property type="entry name" value="RNA_pol_sigma-70_dom"/>
</dbReference>
<name>A0A2M9G2I9_9PROT</name>
<gene>
    <name evidence="7" type="ORF">CVT23_09065</name>
</gene>
<evidence type="ECO:0000313" key="7">
    <source>
        <dbReference type="EMBL" id="PJK29910.1"/>
    </source>
</evidence>
<dbReference type="AlphaFoldDB" id="A0A2M9G2I9"/>
<keyword evidence="2" id="KW-0805">Transcription regulation</keyword>
<organism evidence="7 8">
    <name type="scientific">Minwuia thermotolerans</name>
    <dbReference type="NCBI Taxonomy" id="2056226"/>
    <lineage>
        <taxon>Bacteria</taxon>
        <taxon>Pseudomonadati</taxon>
        <taxon>Pseudomonadota</taxon>
        <taxon>Alphaproteobacteria</taxon>
        <taxon>Minwuiales</taxon>
        <taxon>Minwuiaceae</taxon>
        <taxon>Minwuia</taxon>
    </lineage>
</organism>
<reference evidence="7 8" key="1">
    <citation type="submission" date="2017-11" db="EMBL/GenBank/DDBJ databases">
        <title>Draft genome sequence of Rhizobiales bacterium SY3-13.</title>
        <authorList>
            <person name="Sun C."/>
        </authorList>
    </citation>
    <scope>NUCLEOTIDE SEQUENCE [LARGE SCALE GENOMIC DNA]</scope>
    <source>
        <strain evidence="7 8">SY3-13</strain>
    </source>
</reference>
<evidence type="ECO:0000259" key="6">
    <source>
        <dbReference type="Pfam" id="PF22029"/>
    </source>
</evidence>